<dbReference type="RefSeq" id="WP_265353615.1">
    <property type="nucleotide sequence ID" value="NZ_JAMQPL010000072.1"/>
</dbReference>
<organism evidence="2 3">
    <name type="scientific">Leptospira soteropolitanensis</name>
    <dbReference type="NCBI Taxonomy" id="2950025"/>
    <lineage>
        <taxon>Bacteria</taxon>
        <taxon>Pseudomonadati</taxon>
        <taxon>Spirochaetota</taxon>
        <taxon>Spirochaetia</taxon>
        <taxon>Leptospirales</taxon>
        <taxon>Leptospiraceae</taxon>
        <taxon>Leptospira</taxon>
    </lineage>
</organism>
<comment type="caution">
    <text evidence="2">The sequence shown here is derived from an EMBL/GenBank/DDBJ whole genome shotgun (WGS) entry which is preliminary data.</text>
</comment>
<evidence type="ECO:0000313" key="1">
    <source>
        <dbReference type="EMBL" id="MCW7528548.1"/>
    </source>
</evidence>
<dbReference type="Proteomes" id="UP001208912">
    <property type="component" value="Unassembled WGS sequence"/>
</dbReference>
<dbReference type="Proteomes" id="UP001208540">
    <property type="component" value="Unassembled WGS sequence"/>
</dbReference>
<gene>
    <name evidence="1" type="ORF">ND861_19485</name>
    <name evidence="2" type="ORF">ND862_19455</name>
</gene>
<dbReference type="EMBL" id="JAMQPL010000072">
    <property type="protein sequence ID" value="MCW7532401.1"/>
    <property type="molecule type" value="Genomic_DNA"/>
</dbReference>
<keyword evidence="4" id="KW-1185">Reference proteome</keyword>
<evidence type="ECO:0000313" key="3">
    <source>
        <dbReference type="Proteomes" id="UP001208540"/>
    </source>
</evidence>
<dbReference type="AlphaFoldDB" id="A0AAW5VLL2"/>
<dbReference type="EMBL" id="JAMQPM010000081">
    <property type="protein sequence ID" value="MCW7528548.1"/>
    <property type="molecule type" value="Genomic_DNA"/>
</dbReference>
<evidence type="ECO:0000313" key="2">
    <source>
        <dbReference type="EMBL" id="MCW7532401.1"/>
    </source>
</evidence>
<proteinExistence type="predicted"/>
<evidence type="ECO:0000313" key="4">
    <source>
        <dbReference type="Proteomes" id="UP001208912"/>
    </source>
</evidence>
<sequence>MKTKTNIAIFLLLLSIQILSEDLIKQTNKFISKDNKYRIETSYSESDPDCKNQLGAIFDLPRNRWICQFNIKNIAENKIEYSIKAGDFESGKQKCYPPNFELGIGYGFDYWTFDNKIVYTEHSGWFSANELSLETYEFDWKKCNLLKLGSFEFHPLDYDQKIGTIYFLSSSKKHYILFHDGQRNAGYVGELKSGKKLNINEFFNFNKKYIRRLNENVEILFETKSENIKCSYSFPIAIAQFSNQKIKIDLINDKIEIEQ</sequence>
<protein>
    <submittedName>
        <fullName evidence="2">Uncharacterized protein</fullName>
    </submittedName>
</protein>
<accession>A0AAW5VLL2</accession>
<name>A0AAW5VLL2_9LEPT</name>
<reference evidence="2 4" key="1">
    <citation type="submission" date="2022-06" db="EMBL/GenBank/DDBJ databases">
        <title>Leptospira isolates from biofilms formed at urban environments.</title>
        <authorList>
            <person name="Ribeiro P.S."/>
            <person name="Sousa T."/>
            <person name="Carvalho N."/>
            <person name="Aburjaile F."/>
            <person name="Neves F."/>
            <person name="Oliveira D."/>
            <person name="Blanco L."/>
            <person name="Lima J."/>
            <person name="Costa F."/>
            <person name="Brenig B."/>
            <person name="Soares S."/>
            <person name="Ramos R."/>
            <person name="Goes-Neto A."/>
            <person name="Matiuzzi M."/>
            <person name="Azevedo V."/>
            <person name="Ristow P."/>
        </authorList>
    </citation>
    <scope>NUCLEOTIDE SEQUENCE</scope>
    <source>
        <strain evidence="1 4">VSF19</strain>
        <strain evidence="2">VSF20</strain>
    </source>
</reference>